<keyword evidence="2" id="KW-1185">Reference proteome</keyword>
<protein>
    <submittedName>
        <fullName evidence="1">Uncharacterized protein</fullName>
    </submittedName>
</protein>
<gene>
    <name evidence="1" type="ORF">EYC84_003552</name>
</gene>
<dbReference type="AlphaFoldDB" id="A0A5M9JXX6"/>
<evidence type="ECO:0000313" key="2">
    <source>
        <dbReference type="Proteomes" id="UP000322873"/>
    </source>
</evidence>
<reference evidence="1 2" key="1">
    <citation type="submission" date="2019-06" db="EMBL/GenBank/DDBJ databases">
        <title>Genome Sequence of the Brown Rot Fungal Pathogen Monilinia fructicola.</title>
        <authorList>
            <person name="De Miccolis Angelini R.M."/>
            <person name="Landi L."/>
            <person name="Abate D."/>
            <person name="Pollastro S."/>
            <person name="Romanazzi G."/>
            <person name="Faretra F."/>
        </authorList>
    </citation>
    <scope>NUCLEOTIDE SEQUENCE [LARGE SCALE GENOMIC DNA]</scope>
    <source>
        <strain evidence="1 2">Mfrc123</strain>
    </source>
</reference>
<name>A0A5M9JXX6_MONFR</name>
<dbReference type="EMBL" id="VICG01000004">
    <property type="protein sequence ID" value="KAA8573009.1"/>
    <property type="molecule type" value="Genomic_DNA"/>
</dbReference>
<evidence type="ECO:0000313" key="1">
    <source>
        <dbReference type="EMBL" id="KAA8573009.1"/>
    </source>
</evidence>
<proteinExistence type="predicted"/>
<organism evidence="1 2">
    <name type="scientific">Monilinia fructicola</name>
    <name type="common">Brown rot fungus</name>
    <name type="synonym">Ciboria fructicola</name>
    <dbReference type="NCBI Taxonomy" id="38448"/>
    <lineage>
        <taxon>Eukaryota</taxon>
        <taxon>Fungi</taxon>
        <taxon>Dikarya</taxon>
        <taxon>Ascomycota</taxon>
        <taxon>Pezizomycotina</taxon>
        <taxon>Leotiomycetes</taxon>
        <taxon>Helotiales</taxon>
        <taxon>Sclerotiniaceae</taxon>
        <taxon>Monilinia</taxon>
    </lineage>
</organism>
<dbReference type="Proteomes" id="UP000322873">
    <property type="component" value="Unassembled WGS sequence"/>
</dbReference>
<comment type="caution">
    <text evidence="1">The sequence shown here is derived from an EMBL/GenBank/DDBJ whole genome shotgun (WGS) entry which is preliminary data.</text>
</comment>
<accession>A0A5M9JXX6</accession>
<sequence length="76" mass="8982">MIAWHHPHSMYSGKALWYLRSRAFRRILGTLYIEYGRYQRSMKFNSIVVQFVSSCMISNHLYDLSNNPDPSLSQNP</sequence>